<evidence type="ECO:0000313" key="3">
    <source>
        <dbReference type="Proteomes" id="UP001607302"/>
    </source>
</evidence>
<feature type="compositionally biased region" description="Gly residues" evidence="1">
    <location>
        <begin position="50"/>
        <end position="67"/>
    </location>
</feature>
<feature type="region of interest" description="Disordered" evidence="1">
    <location>
        <begin position="48"/>
        <end position="77"/>
    </location>
</feature>
<evidence type="ECO:0000313" key="2">
    <source>
        <dbReference type="EMBL" id="KAL2738830.1"/>
    </source>
</evidence>
<reference evidence="2 3" key="1">
    <citation type="journal article" date="2024" name="Ann. Entomol. Soc. Am.">
        <title>Genomic analyses of the southern and eastern yellowjacket wasps (Hymenoptera: Vespidae) reveal evolutionary signatures of social life.</title>
        <authorList>
            <person name="Catto M.A."/>
            <person name="Caine P.B."/>
            <person name="Orr S.E."/>
            <person name="Hunt B.G."/>
            <person name="Goodisman M.A.D."/>
        </authorList>
    </citation>
    <scope>NUCLEOTIDE SEQUENCE [LARGE SCALE GENOMIC DNA]</scope>
    <source>
        <strain evidence="2">233</strain>
        <tissue evidence="2">Head and thorax</tissue>
    </source>
</reference>
<dbReference type="AlphaFoldDB" id="A0ABD2C1D0"/>
<gene>
    <name evidence="2" type="ORF">V1478_001396</name>
</gene>
<evidence type="ECO:0000256" key="1">
    <source>
        <dbReference type="SAM" id="MobiDB-lite"/>
    </source>
</evidence>
<dbReference type="Proteomes" id="UP001607302">
    <property type="component" value="Unassembled WGS sequence"/>
</dbReference>
<organism evidence="2 3">
    <name type="scientific">Vespula squamosa</name>
    <name type="common">Southern yellow jacket</name>
    <name type="synonym">Wasp</name>
    <dbReference type="NCBI Taxonomy" id="30214"/>
    <lineage>
        <taxon>Eukaryota</taxon>
        <taxon>Metazoa</taxon>
        <taxon>Ecdysozoa</taxon>
        <taxon>Arthropoda</taxon>
        <taxon>Hexapoda</taxon>
        <taxon>Insecta</taxon>
        <taxon>Pterygota</taxon>
        <taxon>Neoptera</taxon>
        <taxon>Endopterygota</taxon>
        <taxon>Hymenoptera</taxon>
        <taxon>Apocrita</taxon>
        <taxon>Aculeata</taxon>
        <taxon>Vespoidea</taxon>
        <taxon>Vespidae</taxon>
        <taxon>Vespinae</taxon>
        <taxon>Vespula</taxon>
    </lineage>
</organism>
<comment type="caution">
    <text evidence="2">The sequence shown here is derived from an EMBL/GenBank/DDBJ whole genome shotgun (WGS) entry which is preliminary data.</text>
</comment>
<proteinExistence type="predicted"/>
<sequence>MKDRISVAFFLLWRVPKDQSTFHANAFADETTRWWSSKRASGGLWVVGGSDSGGGGGGGGSGSGGRGSTSVRSKSRYPGELDHRVIQKILDISNITCLISLIHLLLGIDTKENRINSRINKEETKLKTDGFDDDAEDTRNIDLTRAREKHVELSDGYDIAGYGNAISRATKATRGCNEHKRKKKKIGETSFERLRKTNNLVTFDEGGFRMKFGAYAMKSPKIARWAKPTNPFADQLPKAPKDYVPSKPVFPHYRTTKTGANVNYSRKNLAPAFTNVPPIPKSITDSVELCRLARDPGIYTGLTLNTSHRGEISSRGNN</sequence>
<dbReference type="EMBL" id="JAUDFV010000025">
    <property type="protein sequence ID" value="KAL2738830.1"/>
    <property type="molecule type" value="Genomic_DNA"/>
</dbReference>
<name>A0ABD2C1D0_VESSQ</name>
<keyword evidence="3" id="KW-1185">Reference proteome</keyword>
<protein>
    <submittedName>
        <fullName evidence="2">Uncharacterized protein</fullName>
    </submittedName>
</protein>
<accession>A0ABD2C1D0</accession>